<dbReference type="InterPro" id="IPR003594">
    <property type="entry name" value="HATPase_dom"/>
</dbReference>
<evidence type="ECO:0000256" key="2">
    <source>
        <dbReference type="ARBA" id="ARBA00012438"/>
    </source>
</evidence>
<dbReference type="EC" id="2.7.13.3" evidence="2"/>
<dbReference type="CDD" id="cd17574">
    <property type="entry name" value="REC_OmpR"/>
    <property type="match status" value="1"/>
</dbReference>
<dbReference type="GO" id="GO:0009927">
    <property type="term" value="F:histidine phosphotransfer kinase activity"/>
    <property type="evidence" value="ECO:0007669"/>
    <property type="project" value="TreeGrafter"/>
</dbReference>
<evidence type="ECO:0000259" key="8">
    <source>
        <dbReference type="PROSITE" id="PS50110"/>
    </source>
</evidence>
<accession>A0A8H4EQK1</accession>
<sequence>MPAYNDNIEDDEPDFVNTVYNYDWSSTSLGPMELWDASLKNAVNLCLHSAFPTLISIAPNWIVLYNKAWRPILKQKHPYALGKSAKQIWSDIHEIIFSLYESVRTTGKGLIKNDLFFELQRDGYIEETYFSYTYSPIFKSDGSVCAVFVLGQETTHKVLNTRRLKTLDQLSRRISEAESLENACHIITKVLSDNNADIPYAITFFVEHIPNTVESLIARLIATTFDYDNEKGWLFPNFLPETPEIIDLAKDAYPELNRETETYLFLEYDSWPLHLLLKEGGDIKVVLKDGSQAVLLLTKISLGEGHFLSAIIICGINRRRKLDEKYMEFLKLIVNHMNSYLLYARSIEEERMRCKTLTDLNHQKIMFFQGISHELKTPLTLMLSPLDDIINACPQETPIMPHLQIIRRSNALKHTWNGNIIIRLYPDYKDKKKMIVLEVSDTGVGIPEAALPNIFQRFYRIKSQHSRSHEDDFINMRKYQIVLVDDNNDIRDYLANLLKEFDVHCACDGQDAIRLLKKLNRLPDLILSDIMMPNMNGYELLNALRSNAKTRMIPVILLSAKAAEDSMIEGLDRGADDYLIKPVSSRQLITRIRANIELSLLRRKISFQQSKEEEAKQLIFSISNKILFGLDLKESLFDIIQEINTILPSERIFIITNDQSEFINNKIVTLYEGSESGTPMTNLSKEIIDKSKSQISTTLQEFLNNNSGISICFDKYCYDICKNVSELSVEIRLNNSCWGWIKLHRSPHSIWLNSEIELLQQISNQISLFITYSNVLKENAENEIKMKAVEFANKTKSQILANTSHELRTPLGAIIGILSSFEKTILTADQRDMIDVTINASDIVLSIVNDILDIAKLKARKVTLINRTFDLLELFDDTIEEFGKRAGIKKIEFIVNCEIDMLPRYVKGDPDRLRQALSLLLSNAVKFTNKGNIVLTISMQLQEDIDEDKDKPTNDQIAKKGRLLIEIHDTGIGMDSEYIESAWKSFSQCDMSITKKQDGTGLGLSICKRLVEINEGEINVESELGKGSKFWFTWNVELLPTSSLLSNVQFDQKCCVLPQSYKTKTNTNNSSS</sequence>
<feature type="modified residue" description="4-aspartylphosphate" evidence="6">
    <location>
        <position position="529"/>
    </location>
</feature>
<name>A0A8H4EQK1_GIGMA</name>
<dbReference type="PROSITE" id="PS50110">
    <property type="entry name" value="RESPONSE_REGULATORY"/>
    <property type="match status" value="1"/>
</dbReference>
<dbReference type="InterPro" id="IPR036097">
    <property type="entry name" value="HisK_dim/P_sf"/>
</dbReference>
<dbReference type="SUPFAM" id="SSF55781">
    <property type="entry name" value="GAF domain-like"/>
    <property type="match status" value="1"/>
</dbReference>
<dbReference type="SUPFAM" id="SSF47384">
    <property type="entry name" value="Homodimeric domain of signal transducing histidine kinase"/>
    <property type="match status" value="2"/>
</dbReference>
<dbReference type="InterPro" id="IPR011006">
    <property type="entry name" value="CheY-like_superfamily"/>
</dbReference>
<evidence type="ECO:0000259" key="7">
    <source>
        <dbReference type="PROSITE" id="PS50109"/>
    </source>
</evidence>
<gene>
    <name evidence="9" type="ORF">F8M41_009075</name>
</gene>
<keyword evidence="5 9" id="KW-0418">Kinase</keyword>
<evidence type="ECO:0000313" key="9">
    <source>
        <dbReference type="EMBL" id="KAF0536677.1"/>
    </source>
</evidence>
<dbReference type="Gene3D" id="1.10.287.130">
    <property type="match status" value="2"/>
</dbReference>
<dbReference type="PRINTS" id="PR00344">
    <property type="entry name" value="BCTRLSENSOR"/>
</dbReference>
<organism evidence="9 10">
    <name type="scientific">Gigaspora margarita</name>
    <dbReference type="NCBI Taxonomy" id="4874"/>
    <lineage>
        <taxon>Eukaryota</taxon>
        <taxon>Fungi</taxon>
        <taxon>Fungi incertae sedis</taxon>
        <taxon>Mucoromycota</taxon>
        <taxon>Glomeromycotina</taxon>
        <taxon>Glomeromycetes</taxon>
        <taxon>Diversisporales</taxon>
        <taxon>Gigasporaceae</taxon>
        <taxon>Gigaspora</taxon>
    </lineage>
</organism>
<dbReference type="SMART" id="SM00388">
    <property type="entry name" value="HisKA"/>
    <property type="match status" value="1"/>
</dbReference>
<evidence type="ECO:0000256" key="6">
    <source>
        <dbReference type="PROSITE-ProRule" id="PRU00169"/>
    </source>
</evidence>
<dbReference type="PROSITE" id="PS50109">
    <property type="entry name" value="HIS_KIN"/>
    <property type="match status" value="1"/>
</dbReference>
<dbReference type="Gene3D" id="3.30.450.20">
    <property type="entry name" value="PAS domain"/>
    <property type="match status" value="1"/>
</dbReference>
<dbReference type="CDD" id="cd00082">
    <property type="entry name" value="HisKA"/>
    <property type="match status" value="2"/>
</dbReference>
<dbReference type="GO" id="GO:0005886">
    <property type="term" value="C:plasma membrane"/>
    <property type="evidence" value="ECO:0007669"/>
    <property type="project" value="TreeGrafter"/>
</dbReference>
<evidence type="ECO:0000256" key="1">
    <source>
        <dbReference type="ARBA" id="ARBA00000085"/>
    </source>
</evidence>
<dbReference type="SUPFAM" id="SSF55874">
    <property type="entry name" value="ATPase domain of HSP90 chaperone/DNA topoisomerase II/histidine kinase"/>
    <property type="match status" value="2"/>
</dbReference>
<protein>
    <recommendedName>
        <fullName evidence="2">histidine kinase</fullName>
        <ecNumber evidence="2">2.7.13.3</ecNumber>
    </recommendedName>
</protein>
<reference evidence="9 10" key="1">
    <citation type="journal article" date="2019" name="Environ. Microbiol.">
        <title>At the nexus of three kingdoms: the genome of the mycorrhizal fungus Gigaspora margarita provides insights into plant, endobacterial and fungal interactions.</title>
        <authorList>
            <person name="Venice F."/>
            <person name="Ghignone S."/>
            <person name="Salvioli di Fossalunga A."/>
            <person name="Amselem J."/>
            <person name="Novero M."/>
            <person name="Xianan X."/>
            <person name="Sedzielewska Toro K."/>
            <person name="Morin E."/>
            <person name="Lipzen A."/>
            <person name="Grigoriev I.V."/>
            <person name="Henrissat B."/>
            <person name="Martin F.M."/>
            <person name="Bonfante P."/>
        </authorList>
    </citation>
    <scope>NUCLEOTIDE SEQUENCE [LARGE SCALE GENOMIC DNA]</scope>
    <source>
        <strain evidence="9 10">BEG34</strain>
    </source>
</reference>
<dbReference type="InterPro" id="IPR029016">
    <property type="entry name" value="GAF-like_dom_sf"/>
</dbReference>
<evidence type="ECO:0000256" key="3">
    <source>
        <dbReference type="ARBA" id="ARBA00022553"/>
    </source>
</evidence>
<dbReference type="PANTHER" id="PTHR43047">
    <property type="entry name" value="TWO-COMPONENT HISTIDINE PROTEIN KINASE"/>
    <property type="match status" value="1"/>
</dbReference>
<dbReference type="CDD" id="cd00075">
    <property type="entry name" value="HATPase"/>
    <property type="match status" value="1"/>
</dbReference>
<dbReference type="SMART" id="SM00448">
    <property type="entry name" value="REC"/>
    <property type="match status" value="1"/>
</dbReference>
<dbReference type="InterPro" id="IPR004358">
    <property type="entry name" value="Sig_transdc_His_kin-like_C"/>
</dbReference>
<dbReference type="Pfam" id="PF02518">
    <property type="entry name" value="HATPase_c"/>
    <property type="match status" value="2"/>
</dbReference>
<dbReference type="GO" id="GO:0000155">
    <property type="term" value="F:phosphorelay sensor kinase activity"/>
    <property type="evidence" value="ECO:0007669"/>
    <property type="project" value="InterPro"/>
</dbReference>
<dbReference type="AlphaFoldDB" id="A0A8H4EQK1"/>
<dbReference type="InterPro" id="IPR005467">
    <property type="entry name" value="His_kinase_dom"/>
</dbReference>
<dbReference type="SMART" id="SM00387">
    <property type="entry name" value="HATPase_c"/>
    <property type="match status" value="2"/>
</dbReference>
<feature type="domain" description="Response regulatory" evidence="8">
    <location>
        <begin position="480"/>
        <end position="596"/>
    </location>
</feature>
<comment type="caution">
    <text evidence="9">The sequence shown here is derived from an EMBL/GenBank/DDBJ whole genome shotgun (WGS) entry which is preliminary data.</text>
</comment>
<dbReference type="Pfam" id="PF00512">
    <property type="entry name" value="HisKA"/>
    <property type="match status" value="1"/>
</dbReference>
<evidence type="ECO:0000256" key="5">
    <source>
        <dbReference type="ARBA" id="ARBA00022777"/>
    </source>
</evidence>
<dbReference type="SUPFAM" id="SSF52172">
    <property type="entry name" value="CheY-like"/>
    <property type="match status" value="1"/>
</dbReference>
<dbReference type="Proteomes" id="UP000439903">
    <property type="component" value="Unassembled WGS sequence"/>
</dbReference>
<dbReference type="InterPro" id="IPR001789">
    <property type="entry name" value="Sig_transdc_resp-reg_receiver"/>
</dbReference>
<dbReference type="Gene3D" id="3.30.565.10">
    <property type="entry name" value="Histidine kinase-like ATPase, C-terminal domain"/>
    <property type="match status" value="2"/>
</dbReference>
<evidence type="ECO:0000256" key="4">
    <source>
        <dbReference type="ARBA" id="ARBA00022679"/>
    </source>
</evidence>
<comment type="catalytic activity">
    <reaction evidence="1">
        <text>ATP + protein L-histidine = ADP + protein N-phospho-L-histidine.</text>
        <dbReference type="EC" id="2.7.13.3"/>
    </reaction>
</comment>
<dbReference type="Gene3D" id="3.40.50.2300">
    <property type="match status" value="1"/>
</dbReference>
<dbReference type="OrthoDB" id="5378913at2759"/>
<dbReference type="InterPro" id="IPR003661">
    <property type="entry name" value="HisK_dim/P_dom"/>
</dbReference>
<feature type="domain" description="Histidine kinase" evidence="7">
    <location>
        <begin position="802"/>
        <end position="1038"/>
    </location>
</feature>
<keyword evidence="4" id="KW-0808">Transferase</keyword>
<dbReference type="FunFam" id="3.30.565.10:FF:000010">
    <property type="entry name" value="Sensor histidine kinase RcsC"/>
    <property type="match status" value="1"/>
</dbReference>
<keyword evidence="10" id="KW-1185">Reference proteome</keyword>
<evidence type="ECO:0000313" key="10">
    <source>
        <dbReference type="Proteomes" id="UP000439903"/>
    </source>
</evidence>
<dbReference type="CDD" id="cd16922">
    <property type="entry name" value="HATPase_EvgS-ArcB-TorS-like"/>
    <property type="match status" value="1"/>
</dbReference>
<dbReference type="EMBL" id="WTPW01000198">
    <property type="protein sequence ID" value="KAF0536677.1"/>
    <property type="molecule type" value="Genomic_DNA"/>
</dbReference>
<proteinExistence type="predicted"/>
<dbReference type="InterPro" id="IPR036890">
    <property type="entry name" value="HATPase_C_sf"/>
</dbReference>
<dbReference type="Gene3D" id="3.30.450.40">
    <property type="match status" value="1"/>
</dbReference>
<dbReference type="Pfam" id="PF00072">
    <property type="entry name" value="Response_reg"/>
    <property type="match status" value="1"/>
</dbReference>
<dbReference type="PANTHER" id="PTHR43047:SF72">
    <property type="entry name" value="OSMOSENSING HISTIDINE PROTEIN KINASE SLN1"/>
    <property type="match status" value="1"/>
</dbReference>
<keyword evidence="3 6" id="KW-0597">Phosphoprotein</keyword>